<proteinExistence type="predicted"/>
<accession>A0A6J7X7P5</accession>
<reference evidence="1" key="1">
    <citation type="submission" date="2020-05" db="EMBL/GenBank/DDBJ databases">
        <authorList>
            <person name="Chiriac C."/>
            <person name="Salcher M."/>
            <person name="Ghai R."/>
            <person name="Kavagutti S V."/>
        </authorList>
    </citation>
    <scope>NUCLEOTIDE SEQUENCE</scope>
</reference>
<gene>
    <name evidence="1" type="ORF">UFOVP744_2</name>
</gene>
<dbReference type="EMBL" id="LR798338">
    <property type="protein sequence ID" value="CAB5224752.1"/>
    <property type="molecule type" value="Genomic_DNA"/>
</dbReference>
<name>A0A6J7X7P5_9CAUD</name>
<organism evidence="1">
    <name type="scientific">uncultured Caudovirales phage</name>
    <dbReference type="NCBI Taxonomy" id="2100421"/>
    <lineage>
        <taxon>Viruses</taxon>
        <taxon>Duplodnaviria</taxon>
        <taxon>Heunggongvirae</taxon>
        <taxon>Uroviricota</taxon>
        <taxon>Caudoviricetes</taxon>
        <taxon>Peduoviridae</taxon>
        <taxon>Maltschvirus</taxon>
        <taxon>Maltschvirus maltsch</taxon>
    </lineage>
</organism>
<evidence type="ECO:0000313" key="1">
    <source>
        <dbReference type="EMBL" id="CAB5224752.1"/>
    </source>
</evidence>
<sequence>MINAEARVWLDEMATFLCADAWSEDRVRELLINIWLDGYNTKGKEVIDADI</sequence>
<protein>
    <submittedName>
        <fullName evidence="1">Uncharacterized protein</fullName>
    </submittedName>
</protein>